<dbReference type="Proteomes" id="UP001595699">
    <property type="component" value="Unassembled WGS sequence"/>
</dbReference>
<dbReference type="InterPro" id="IPR011009">
    <property type="entry name" value="Kinase-like_dom_sf"/>
</dbReference>
<feature type="domain" description="Aminoglycoside phosphotransferase" evidence="1">
    <location>
        <begin position="42"/>
        <end position="223"/>
    </location>
</feature>
<proteinExistence type="predicted"/>
<comment type="caution">
    <text evidence="2">The sequence shown here is derived from an EMBL/GenBank/DDBJ whole genome shotgun (WGS) entry which is preliminary data.</text>
</comment>
<dbReference type="Pfam" id="PF01636">
    <property type="entry name" value="APH"/>
    <property type="match status" value="1"/>
</dbReference>
<protein>
    <submittedName>
        <fullName evidence="2">Phosphotransferase family protein</fullName>
    </submittedName>
</protein>
<dbReference type="InterPro" id="IPR051678">
    <property type="entry name" value="AGP_Transferase"/>
</dbReference>
<sequence>MADGSATGVADQVLARFGSGVDRAVRVAFAYSNEVWLTDDVVVRIGHFDREIALAPLIPPGVGYPALVDHGEVDGWSWMASERIPGENLGQEAWPQLSDDLSTRAVLDLWARVRVLHTTELAAARRAGCTTTPFYALDPADAARQLEEVAGVLGGRLTARLRSMLDDLFAAMAGQPLVLAHTDASVSNAVWTPDERAIPVDLEFACVAPEDLDLEHLFRTLDEVNAPTTSAALAEVTSDLLARPGAGTRLRGYAVLRDLWSLRAWVRSTDFRTEADAGFPLTQLRRHAAGTSWLEEVL</sequence>
<evidence type="ECO:0000259" key="1">
    <source>
        <dbReference type="Pfam" id="PF01636"/>
    </source>
</evidence>
<dbReference type="EMBL" id="JBHRZH010000015">
    <property type="protein sequence ID" value="MFC3762432.1"/>
    <property type="molecule type" value="Genomic_DNA"/>
</dbReference>
<dbReference type="SUPFAM" id="SSF56112">
    <property type="entry name" value="Protein kinase-like (PK-like)"/>
    <property type="match status" value="1"/>
</dbReference>
<dbReference type="RefSeq" id="WP_205118726.1">
    <property type="nucleotide sequence ID" value="NZ_JAFBCM010000001.1"/>
</dbReference>
<dbReference type="PANTHER" id="PTHR21310:SF40">
    <property type="entry name" value="AMINOGLYCOSIDE PHOSPHOTRANSFERASE DOMAIN-CONTAINING PROTEIN-RELATED"/>
    <property type="match status" value="1"/>
</dbReference>
<evidence type="ECO:0000313" key="2">
    <source>
        <dbReference type="EMBL" id="MFC3762432.1"/>
    </source>
</evidence>
<keyword evidence="3" id="KW-1185">Reference proteome</keyword>
<dbReference type="InterPro" id="IPR002575">
    <property type="entry name" value="Aminoglycoside_PTrfase"/>
</dbReference>
<reference evidence="3" key="1">
    <citation type="journal article" date="2019" name="Int. J. Syst. Evol. Microbiol.">
        <title>The Global Catalogue of Microorganisms (GCM) 10K type strain sequencing project: providing services to taxonomists for standard genome sequencing and annotation.</title>
        <authorList>
            <consortium name="The Broad Institute Genomics Platform"/>
            <consortium name="The Broad Institute Genome Sequencing Center for Infectious Disease"/>
            <person name="Wu L."/>
            <person name="Ma J."/>
        </authorList>
    </citation>
    <scope>NUCLEOTIDE SEQUENCE [LARGE SCALE GENOMIC DNA]</scope>
    <source>
        <strain evidence="3">CGMCC 4.7241</strain>
    </source>
</reference>
<name>A0ABV7YCT0_9ACTN</name>
<gene>
    <name evidence="2" type="ORF">ACFOUW_16445</name>
</gene>
<dbReference type="PANTHER" id="PTHR21310">
    <property type="entry name" value="AMINOGLYCOSIDE PHOSPHOTRANSFERASE-RELATED-RELATED"/>
    <property type="match status" value="1"/>
</dbReference>
<evidence type="ECO:0000313" key="3">
    <source>
        <dbReference type="Proteomes" id="UP001595699"/>
    </source>
</evidence>
<accession>A0ABV7YCT0</accession>
<organism evidence="2 3">
    <name type="scientific">Tenggerimyces flavus</name>
    <dbReference type="NCBI Taxonomy" id="1708749"/>
    <lineage>
        <taxon>Bacteria</taxon>
        <taxon>Bacillati</taxon>
        <taxon>Actinomycetota</taxon>
        <taxon>Actinomycetes</taxon>
        <taxon>Propionibacteriales</taxon>
        <taxon>Nocardioidaceae</taxon>
        <taxon>Tenggerimyces</taxon>
    </lineage>
</organism>